<dbReference type="SMART" id="SM00228">
    <property type="entry name" value="PDZ"/>
    <property type="match status" value="1"/>
</dbReference>
<sequence>MKDCAETKNHQARLCHLKKWPNFSGYGFSLRTDSLKNEHRVENVELLSPSESGGLLAGDIILLVNNKSVGKSRFILTVIQVDRLSHIEVVKMIKEKQDVELLVAQPYDLAYFKKFKDPLTLASKDPKRCETSVEEMNQLTGAERHLIKADSDTLNEIYERKRHLKLHNNIVGRLNSRGNIGVENVTIDGKSCINYGYSHEMEH</sequence>
<feature type="domain" description="PDZ" evidence="2">
    <location>
        <begin position="14"/>
        <end position="108"/>
    </location>
</feature>
<dbReference type="PANTHER" id="PTHR14191">
    <property type="entry name" value="PDZ DOMAIN CONTAINING PROTEIN"/>
    <property type="match status" value="1"/>
</dbReference>
<dbReference type="GO" id="GO:0043495">
    <property type="term" value="F:protein-membrane adaptor activity"/>
    <property type="evidence" value="ECO:0007669"/>
    <property type="project" value="TreeGrafter"/>
</dbReference>
<reference evidence="3" key="1">
    <citation type="submission" date="2022-06" db="EMBL/GenBank/DDBJ databases">
        <authorList>
            <person name="Berger JAMES D."/>
            <person name="Berger JAMES D."/>
        </authorList>
    </citation>
    <scope>NUCLEOTIDE SEQUENCE [LARGE SCALE GENOMIC DNA]</scope>
</reference>
<evidence type="ECO:0000313" key="3">
    <source>
        <dbReference type="Proteomes" id="UP000050795"/>
    </source>
</evidence>
<dbReference type="WBParaSite" id="TREG1_92370.1">
    <property type="protein sequence ID" value="TREG1_92370.1"/>
    <property type="gene ID" value="TREG1_92370"/>
</dbReference>
<dbReference type="PROSITE" id="PS50106">
    <property type="entry name" value="PDZ"/>
    <property type="match status" value="1"/>
</dbReference>
<organism evidence="3 4">
    <name type="scientific">Trichobilharzia regenti</name>
    <name type="common">Nasal bird schistosome</name>
    <dbReference type="NCBI Taxonomy" id="157069"/>
    <lineage>
        <taxon>Eukaryota</taxon>
        <taxon>Metazoa</taxon>
        <taxon>Spiralia</taxon>
        <taxon>Lophotrochozoa</taxon>
        <taxon>Platyhelminthes</taxon>
        <taxon>Trematoda</taxon>
        <taxon>Digenea</taxon>
        <taxon>Strigeidida</taxon>
        <taxon>Schistosomatoidea</taxon>
        <taxon>Schistosomatidae</taxon>
        <taxon>Trichobilharzia</taxon>
    </lineage>
</organism>
<name>A0AA85KGJ5_TRIRE</name>
<dbReference type="Proteomes" id="UP000050795">
    <property type="component" value="Unassembled WGS sequence"/>
</dbReference>
<dbReference type="AlphaFoldDB" id="A0AA85KGJ5"/>
<keyword evidence="1" id="KW-0677">Repeat</keyword>
<accession>A0AA85KGJ5</accession>
<evidence type="ECO:0000259" key="2">
    <source>
        <dbReference type="PROSITE" id="PS50106"/>
    </source>
</evidence>
<dbReference type="SUPFAM" id="SSF50156">
    <property type="entry name" value="PDZ domain-like"/>
    <property type="match status" value="1"/>
</dbReference>
<evidence type="ECO:0000313" key="4">
    <source>
        <dbReference type="WBParaSite" id="TREG1_92370.1"/>
    </source>
</evidence>
<evidence type="ECO:0000256" key="1">
    <source>
        <dbReference type="ARBA" id="ARBA00022737"/>
    </source>
</evidence>
<dbReference type="PANTHER" id="PTHR14191:SF3">
    <property type="entry name" value="NA(+)_H(+) EXCHANGE REGULATORY COFACTOR-LIKE PROTEIN NRFL-1"/>
    <property type="match status" value="1"/>
</dbReference>
<keyword evidence="3" id="KW-1185">Reference proteome</keyword>
<dbReference type="InterPro" id="IPR036034">
    <property type="entry name" value="PDZ_sf"/>
</dbReference>
<dbReference type="Gene3D" id="2.30.42.10">
    <property type="match status" value="1"/>
</dbReference>
<proteinExistence type="predicted"/>
<dbReference type="GO" id="GO:0072659">
    <property type="term" value="P:protein localization to plasma membrane"/>
    <property type="evidence" value="ECO:0007669"/>
    <property type="project" value="TreeGrafter"/>
</dbReference>
<dbReference type="Pfam" id="PF00595">
    <property type="entry name" value="PDZ"/>
    <property type="match status" value="1"/>
</dbReference>
<dbReference type="GO" id="GO:0016324">
    <property type="term" value="C:apical plasma membrane"/>
    <property type="evidence" value="ECO:0007669"/>
    <property type="project" value="TreeGrafter"/>
</dbReference>
<reference evidence="4" key="2">
    <citation type="submission" date="2023-11" db="UniProtKB">
        <authorList>
            <consortium name="WormBaseParasite"/>
        </authorList>
    </citation>
    <scope>IDENTIFICATION</scope>
</reference>
<dbReference type="InterPro" id="IPR051067">
    <property type="entry name" value="NHER"/>
</dbReference>
<protein>
    <recommendedName>
        <fullName evidence="2">PDZ domain-containing protein</fullName>
    </recommendedName>
</protein>
<dbReference type="InterPro" id="IPR001478">
    <property type="entry name" value="PDZ"/>
</dbReference>